<dbReference type="NCBIfam" id="NF000756">
    <property type="entry name" value="PRK00047.1"/>
    <property type="match status" value="1"/>
</dbReference>
<protein>
    <recommendedName>
        <fullName evidence="3">glycerol kinase</fullName>
        <ecNumber evidence="3">2.7.1.30</ecNumber>
    </recommendedName>
    <alternativeName>
        <fullName evidence="9">ATP:glycerol 3-phosphotransferase</fullName>
    </alternativeName>
</protein>
<proteinExistence type="inferred from homology"/>
<evidence type="ECO:0000313" key="16">
    <source>
        <dbReference type="Proteomes" id="UP000193964"/>
    </source>
</evidence>
<feature type="domain" description="Carbohydrate kinase FGGY N-terminal" evidence="13">
    <location>
        <begin position="4"/>
        <end position="256"/>
    </location>
</feature>
<feature type="domain" description="Carbohydrate kinase FGGY C-terminal" evidence="14">
    <location>
        <begin position="267"/>
        <end position="455"/>
    </location>
</feature>
<dbReference type="PANTHER" id="PTHR10196">
    <property type="entry name" value="SUGAR KINASE"/>
    <property type="match status" value="1"/>
</dbReference>
<comment type="similarity">
    <text evidence="2 12">Belongs to the FGGY kinase family.</text>
</comment>
<comment type="pathway">
    <text evidence="1">Polyol metabolism; glycerol degradation via glycerol kinase pathway; sn-glycerol 3-phosphate from glycerol: step 1/1.</text>
</comment>
<evidence type="ECO:0000256" key="1">
    <source>
        <dbReference type="ARBA" id="ARBA00005190"/>
    </source>
</evidence>
<dbReference type="GO" id="GO:0005829">
    <property type="term" value="C:cytosol"/>
    <property type="evidence" value="ECO:0007669"/>
    <property type="project" value="TreeGrafter"/>
</dbReference>
<dbReference type="Pfam" id="PF00370">
    <property type="entry name" value="FGGY_N"/>
    <property type="match status" value="1"/>
</dbReference>
<evidence type="ECO:0000256" key="6">
    <source>
        <dbReference type="ARBA" id="ARBA00022777"/>
    </source>
</evidence>
<dbReference type="InterPro" id="IPR000577">
    <property type="entry name" value="Carb_kinase_FGGY"/>
</dbReference>
<accession>A0A1X2EY63</accession>
<dbReference type="SUPFAM" id="SSF53067">
    <property type="entry name" value="Actin-like ATPase domain"/>
    <property type="match status" value="2"/>
</dbReference>
<dbReference type="RefSeq" id="WP_085147536.1">
    <property type="nucleotide sequence ID" value="NZ_JACKUA010000017.1"/>
</dbReference>
<evidence type="ECO:0000259" key="14">
    <source>
        <dbReference type="Pfam" id="PF02782"/>
    </source>
</evidence>
<keyword evidence="8" id="KW-0067">ATP-binding</keyword>
<name>A0A1X2EY63_9MYCO</name>
<organism evidence="15 16">
    <name type="scientific">Mycolicibacterium wolinskyi</name>
    <dbReference type="NCBI Taxonomy" id="59750"/>
    <lineage>
        <taxon>Bacteria</taxon>
        <taxon>Bacillati</taxon>
        <taxon>Actinomycetota</taxon>
        <taxon>Actinomycetes</taxon>
        <taxon>Mycobacteriales</taxon>
        <taxon>Mycobacteriaceae</taxon>
        <taxon>Mycolicibacterium</taxon>
    </lineage>
</organism>
<dbReference type="FunFam" id="3.30.420.40:FF:000007">
    <property type="entry name" value="Glycerol kinase"/>
    <property type="match status" value="1"/>
</dbReference>
<dbReference type="GO" id="GO:0005524">
    <property type="term" value="F:ATP binding"/>
    <property type="evidence" value="ECO:0007669"/>
    <property type="project" value="UniProtKB-KW"/>
</dbReference>
<comment type="function">
    <text evidence="11">Key enzyme in the regulation of glycerol uptake and metabolism. Catalyzes the phosphorylation of glycerol to yield sn-glycerol 3-phosphate.</text>
</comment>
<comment type="catalytic activity">
    <reaction evidence="10">
        <text>glycerol + ATP = sn-glycerol 3-phosphate + ADP + H(+)</text>
        <dbReference type="Rhea" id="RHEA:21644"/>
        <dbReference type="ChEBI" id="CHEBI:15378"/>
        <dbReference type="ChEBI" id="CHEBI:17754"/>
        <dbReference type="ChEBI" id="CHEBI:30616"/>
        <dbReference type="ChEBI" id="CHEBI:57597"/>
        <dbReference type="ChEBI" id="CHEBI:456216"/>
        <dbReference type="EC" id="2.7.1.30"/>
    </reaction>
</comment>
<evidence type="ECO:0000256" key="3">
    <source>
        <dbReference type="ARBA" id="ARBA00012099"/>
    </source>
</evidence>
<gene>
    <name evidence="15" type="primary">glpK</name>
    <name evidence="15" type="ORF">AWC31_02995</name>
</gene>
<evidence type="ECO:0000256" key="8">
    <source>
        <dbReference type="ARBA" id="ARBA00022840"/>
    </source>
</evidence>
<keyword evidence="6 12" id="KW-0418">Kinase</keyword>
<evidence type="ECO:0000256" key="4">
    <source>
        <dbReference type="ARBA" id="ARBA00022679"/>
    </source>
</evidence>
<dbReference type="EC" id="2.7.1.30" evidence="3"/>
<dbReference type="Proteomes" id="UP000193964">
    <property type="component" value="Unassembled WGS sequence"/>
</dbReference>
<keyword evidence="5" id="KW-0547">Nucleotide-binding</keyword>
<evidence type="ECO:0000259" key="13">
    <source>
        <dbReference type="Pfam" id="PF00370"/>
    </source>
</evidence>
<evidence type="ECO:0000256" key="2">
    <source>
        <dbReference type="ARBA" id="ARBA00009156"/>
    </source>
</evidence>
<dbReference type="FunFam" id="3.30.420.40:FF:000008">
    <property type="entry name" value="Glycerol kinase"/>
    <property type="match status" value="1"/>
</dbReference>
<dbReference type="Gene3D" id="3.30.420.40">
    <property type="match status" value="2"/>
</dbReference>
<dbReference type="PIRSF" id="PIRSF000538">
    <property type="entry name" value="GlpK"/>
    <property type="match status" value="1"/>
</dbReference>
<keyword evidence="7" id="KW-0319">Glycerol metabolism</keyword>
<dbReference type="PANTHER" id="PTHR10196:SF69">
    <property type="entry name" value="GLYCEROL KINASE"/>
    <property type="match status" value="1"/>
</dbReference>
<evidence type="ECO:0000256" key="9">
    <source>
        <dbReference type="ARBA" id="ARBA00043149"/>
    </source>
</evidence>
<dbReference type="CDD" id="cd07769">
    <property type="entry name" value="ASKHA_NBD_FGGY_GK"/>
    <property type="match status" value="1"/>
</dbReference>
<evidence type="ECO:0000256" key="10">
    <source>
        <dbReference type="ARBA" id="ARBA00052101"/>
    </source>
</evidence>
<reference evidence="15 16" key="1">
    <citation type="submission" date="2016-01" db="EMBL/GenBank/DDBJ databases">
        <title>The new phylogeny of the genus Mycobacterium.</title>
        <authorList>
            <person name="Tarcisio F."/>
            <person name="Conor M."/>
            <person name="Antonella G."/>
            <person name="Elisabetta G."/>
            <person name="Giulia F.S."/>
            <person name="Sara T."/>
            <person name="Anna F."/>
            <person name="Clotilde B."/>
            <person name="Roberto B."/>
            <person name="Veronica D.S."/>
            <person name="Fabio R."/>
            <person name="Monica P."/>
            <person name="Olivier J."/>
            <person name="Enrico T."/>
            <person name="Nicola S."/>
        </authorList>
    </citation>
    <scope>NUCLEOTIDE SEQUENCE [LARGE SCALE GENOMIC DNA]</scope>
    <source>
        <strain evidence="15 16">ATCC 700010</strain>
    </source>
</reference>
<evidence type="ECO:0000256" key="12">
    <source>
        <dbReference type="RuleBase" id="RU003733"/>
    </source>
</evidence>
<dbReference type="GO" id="GO:0004370">
    <property type="term" value="F:glycerol kinase activity"/>
    <property type="evidence" value="ECO:0007669"/>
    <property type="project" value="UniProtKB-EC"/>
</dbReference>
<dbReference type="GO" id="GO:0006072">
    <property type="term" value="P:glycerol-3-phosphate metabolic process"/>
    <property type="evidence" value="ECO:0007669"/>
    <property type="project" value="InterPro"/>
</dbReference>
<dbReference type="InterPro" id="IPR018485">
    <property type="entry name" value="FGGY_C"/>
</dbReference>
<dbReference type="InterPro" id="IPR005999">
    <property type="entry name" value="Glycerol_kin"/>
</dbReference>
<evidence type="ECO:0000313" key="15">
    <source>
        <dbReference type="EMBL" id="ORX11113.1"/>
    </source>
</evidence>
<comment type="caution">
    <text evidence="15">The sequence shown here is derived from an EMBL/GenBank/DDBJ whole genome shotgun (WGS) entry which is preliminary data.</text>
</comment>
<evidence type="ECO:0000256" key="5">
    <source>
        <dbReference type="ARBA" id="ARBA00022741"/>
    </source>
</evidence>
<keyword evidence="4 12" id="KW-0808">Transferase</keyword>
<dbReference type="InterPro" id="IPR043129">
    <property type="entry name" value="ATPase_NBD"/>
</dbReference>
<dbReference type="NCBIfam" id="TIGR01311">
    <property type="entry name" value="glycerol_kin"/>
    <property type="match status" value="1"/>
</dbReference>
<evidence type="ECO:0000256" key="11">
    <source>
        <dbReference type="ARBA" id="ARBA00054633"/>
    </source>
</evidence>
<dbReference type="InterPro" id="IPR018483">
    <property type="entry name" value="Carb_kinase_FGGY_CS"/>
</dbReference>
<dbReference type="OrthoDB" id="9782710at2"/>
<dbReference type="AlphaFoldDB" id="A0A1X2EY63"/>
<dbReference type="EMBL" id="LQQA01000031">
    <property type="protein sequence ID" value="ORX11113.1"/>
    <property type="molecule type" value="Genomic_DNA"/>
</dbReference>
<sequence length="517" mass="55307">MADYIGALDQGTSSTRFVIFDRGGTPMVMRQREHRQLLPGPGLVEHDATEIWHNTRQVISEALAAAGLTGTDLAALGVTNQRETAVAWNRSTGRPFGTALVWQDTRTATRMQQMAESDLATGIRHRTGLTPSAYFSASKFAWMLRTDETLASAVESGEALFGTIDSWLVWNLTGGPHGGVHATDVTNASRTMLMDLETLSWDRDLLELFGLPDNALPNIAASADPDGFGRTSASGPLGARVPIAAVLGDQQAALVGQACFDPGETKTTYGTGNFVLVNTGHDIVRTDGGLLSTVGYQLSGDKPVYALEGAVAYAGSTIQWLRDEIGIIATADDSERIARAVSDNGGVYLVPAFSGLFSPHWRPDARGVIVGLSRNSTSGHLVRAALESICFQTCDVLEAIETACGRNVTAMKVDGGVTVNELCMQMQADLLGVPVHRPAIPETTAVGAAYAAGLAVGIWPDTAALQAMWSAARTWTPEWSAQKRSGAMRQWSKAVERSLCWVEDAQRESRKVDTCIR</sequence>
<dbReference type="PROSITE" id="PS00445">
    <property type="entry name" value="FGGY_KINASES_2"/>
    <property type="match status" value="1"/>
</dbReference>
<dbReference type="InterPro" id="IPR018484">
    <property type="entry name" value="FGGY_N"/>
</dbReference>
<dbReference type="Pfam" id="PF02782">
    <property type="entry name" value="FGGY_C"/>
    <property type="match status" value="1"/>
</dbReference>
<dbReference type="GO" id="GO:0019563">
    <property type="term" value="P:glycerol catabolic process"/>
    <property type="evidence" value="ECO:0007669"/>
    <property type="project" value="TreeGrafter"/>
</dbReference>
<evidence type="ECO:0000256" key="7">
    <source>
        <dbReference type="ARBA" id="ARBA00022798"/>
    </source>
</evidence>